<reference evidence="2" key="2">
    <citation type="submission" date="2023-05" db="EMBL/GenBank/DDBJ databases">
        <authorList>
            <consortium name="Lawrence Berkeley National Laboratory"/>
            <person name="Steindorff A."/>
            <person name="Hensen N."/>
            <person name="Bonometti L."/>
            <person name="Westerberg I."/>
            <person name="Brannstrom I.O."/>
            <person name="Guillou S."/>
            <person name="Cros-Aarteil S."/>
            <person name="Calhoun S."/>
            <person name="Haridas S."/>
            <person name="Kuo A."/>
            <person name="Mondo S."/>
            <person name="Pangilinan J."/>
            <person name="Riley R."/>
            <person name="Labutti K."/>
            <person name="Andreopoulos B."/>
            <person name="Lipzen A."/>
            <person name="Chen C."/>
            <person name="Yanf M."/>
            <person name="Daum C."/>
            <person name="Ng V."/>
            <person name="Clum A."/>
            <person name="Ohm R."/>
            <person name="Martin F."/>
            <person name="Silar P."/>
            <person name="Natvig D."/>
            <person name="Lalanne C."/>
            <person name="Gautier V."/>
            <person name="Ament-Velasquez S.L."/>
            <person name="Kruys A."/>
            <person name="Hutchinson M.I."/>
            <person name="Powell A.J."/>
            <person name="Barry K."/>
            <person name="Miller A.N."/>
            <person name="Grigoriev I.V."/>
            <person name="Debuchy R."/>
            <person name="Gladieux P."/>
            <person name="Thoren M.H."/>
            <person name="Johannesson H."/>
        </authorList>
    </citation>
    <scope>NUCLEOTIDE SEQUENCE</scope>
    <source>
        <strain evidence="2">PSN309</strain>
    </source>
</reference>
<dbReference type="AlphaFoldDB" id="A0AAN6WR40"/>
<protein>
    <recommendedName>
        <fullName evidence="1">Aminoglycoside phosphotransferase domain-containing protein</fullName>
    </recommendedName>
</protein>
<sequence>MLKRCHQPRQGGFNICFVAELDVPGEEESVWALMRIPIPGMGIFPEEKLRAEAAIMAFVREHTTIPVPRVWHFSTAAENPTGLGPYLITDFIPDTKHLFDYLMAPKGTSKWQANIINSQMPEEELQGYYAQMADILLQLDRLPTMPLCGSLSQDWDGKFAVIGHPLPQNVVELVTGSGVPKVLIPPAGTTYKTSDDFYRYLANAHMAQLCFQHNDCVHGEDDARDKYIARHLFRRLARQNLLVKKEEGDGTPERFKLICDDLTPYNCLTRDGKIVAMVDWEFAYFGPASIASGPALYPRFLDIFLRGMEELERTKYNDKKEEEEEDALASQLERFDLDSTGINEAKGALSNGTDKEPQPFLQLPLSVRMRQNWENGRFWINWAARSSFAFDTIYWKYIDRPFFGEDNVEGGFEKRLCQLNRFGLEVMERVVNDKMKQRSNRKLKHWSSKWVQEYLEYVTGQIHL</sequence>
<accession>A0AAN6WR40</accession>
<gene>
    <name evidence="2" type="ORF">QBC35DRAFT_555303</name>
</gene>
<dbReference type="EMBL" id="MU864436">
    <property type="protein sequence ID" value="KAK4185911.1"/>
    <property type="molecule type" value="Genomic_DNA"/>
</dbReference>
<dbReference type="Pfam" id="PF01636">
    <property type="entry name" value="APH"/>
    <property type="match status" value="1"/>
</dbReference>
<dbReference type="InterPro" id="IPR002575">
    <property type="entry name" value="Aminoglycoside_PTrfase"/>
</dbReference>
<dbReference type="InterPro" id="IPR051678">
    <property type="entry name" value="AGP_Transferase"/>
</dbReference>
<dbReference type="SUPFAM" id="SSF56112">
    <property type="entry name" value="Protein kinase-like (PK-like)"/>
    <property type="match status" value="1"/>
</dbReference>
<evidence type="ECO:0000313" key="3">
    <source>
        <dbReference type="Proteomes" id="UP001302126"/>
    </source>
</evidence>
<evidence type="ECO:0000259" key="1">
    <source>
        <dbReference type="Pfam" id="PF01636"/>
    </source>
</evidence>
<keyword evidence="3" id="KW-1185">Reference proteome</keyword>
<dbReference type="InterPro" id="IPR011009">
    <property type="entry name" value="Kinase-like_dom_sf"/>
</dbReference>
<name>A0AAN6WR40_9PEZI</name>
<feature type="domain" description="Aminoglycoside phosphotransferase" evidence="1">
    <location>
        <begin position="45"/>
        <end position="288"/>
    </location>
</feature>
<evidence type="ECO:0000313" key="2">
    <source>
        <dbReference type="EMBL" id="KAK4185911.1"/>
    </source>
</evidence>
<comment type="caution">
    <text evidence="2">The sequence shown here is derived from an EMBL/GenBank/DDBJ whole genome shotgun (WGS) entry which is preliminary data.</text>
</comment>
<reference evidence="2" key="1">
    <citation type="journal article" date="2023" name="Mol. Phylogenet. Evol.">
        <title>Genome-scale phylogeny and comparative genomics of the fungal order Sordariales.</title>
        <authorList>
            <person name="Hensen N."/>
            <person name="Bonometti L."/>
            <person name="Westerberg I."/>
            <person name="Brannstrom I.O."/>
            <person name="Guillou S."/>
            <person name="Cros-Aarteil S."/>
            <person name="Calhoun S."/>
            <person name="Haridas S."/>
            <person name="Kuo A."/>
            <person name="Mondo S."/>
            <person name="Pangilinan J."/>
            <person name="Riley R."/>
            <person name="LaButti K."/>
            <person name="Andreopoulos B."/>
            <person name="Lipzen A."/>
            <person name="Chen C."/>
            <person name="Yan M."/>
            <person name="Daum C."/>
            <person name="Ng V."/>
            <person name="Clum A."/>
            <person name="Steindorff A."/>
            <person name="Ohm R.A."/>
            <person name="Martin F."/>
            <person name="Silar P."/>
            <person name="Natvig D.O."/>
            <person name="Lalanne C."/>
            <person name="Gautier V."/>
            <person name="Ament-Velasquez S.L."/>
            <person name="Kruys A."/>
            <person name="Hutchinson M.I."/>
            <person name="Powell A.J."/>
            <person name="Barry K."/>
            <person name="Miller A.N."/>
            <person name="Grigoriev I.V."/>
            <person name="Debuchy R."/>
            <person name="Gladieux P."/>
            <person name="Hiltunen Thoren M."/>
            <person name="Johannesson H."/>
        </authorList>
    </citation>
    <scope>NUCLEOTIDE SEQUENCE</scope>
    <source>
        <strain evidence="2">PSN309</strain>
    </source>
</reference>
<organism evidence="2 3">
    <name type="scientific">Podospora australis</name>
    <dbReference type="NCBI Taxonomy" id="1536484"/>
    <lineage>
        <taxon>Eukaryota</taxon>
        <taxon>Fungi</taxon>
        <taxon>Dikarya</taxon>
        <taxon>Ascomycota</taxon>
        <taxon>Pezizomycotina</taxon>
        <taxon>Sordariomycetes</taxon>
        <taxon>Sordariomycetidae</taxon>
        <taxon>Sordariales</taxon>
        <taxon>Podosporaceae</taxon>
        <taxon>Podospora</taxon>
    </lineage>
</organism>
<dbReference type="PANTHER" id="PTHR21310">
    <property type="entry name" value="AMINOGLYCOSIDE PHOSPHOTRANSFERASE-RELATED-RELATED"/>
    <property type="match status" value="1"/>
</dbReference>
<proteinExistence type="predicted"/>
<dbReference type="Proteomes" id="UP001302126">
    <property type="component" value="Unassembled WGS sequence"/>
</dbReference>
<dbReference type="PANTHER" id="PTHR21310:SF37">
    <property type="entry name" value="AMINOGLYCOSIDE PHOSPHOTRANSFERASE DOMAIN-CONTAINING PROTEIN"/>
    <property type="match status" value="1"/>
</dbReference>